<feature type="region of interest" description="Disordered" evidence="1">
    <location>
        <begin position="1"/>
        <end position="24"/>
    </location>
</feature>
<dbReference type="SUPFAM" id="SSF51735">
    <property type="entry name" value="NAD(P)-binding Rossmann-fold domains"/>
    <property type="match status" value="1"/>
</dbReference>
<dbReference type="Proteomes" id="UP000649573">
    <property type="component" value="Unassembled WGS sequence"/>
</dbReference>
<dbReference type="SUPFAM" id="SSF50129">
    <property type="entry name" value="GroES-like"/>
    <property type="match status" value="1"/>
</dbReference>
<evidence type="ECO:0000256" key="1">
    <source>
        <dbReference type="SAM" id="MobiDB-lite"/>
    </source>
</evidence>
<protein>
    <submittedName>
        <fullName evidence="3">NADPH:quinone oxidoreductase</fullName>
    </submittedName>
</protein>
<evidence type="ECO:0000313" key="3">
    <source>
        <dbReference type="EMBL" id="GGU16399.1"/>
    </source>
</evidence>
<dbReference type="Gene3D" id="3.40.50.720">
    <property type="entry name" value="NAD(P)-binding Rossmann-like Domain"/>
    <property type="match status" value="1"/>
</dbReference>
<dbReference type="CDD" id="cd08276">
    <property type="entry name" value="MDR7"/>
    <property type="match status" value="1"/>
</dbReference>
<accession>A0ABQ2UAE1</accession>
<dbReference type="RefSeq" id="WP_189251838.1">
    <property type="nucleotide sequence ID" value="NZ_BMRE01000001.1"/>
</dbReference>
<feature type="domain" description="Enoyl reductase (ER)" evidence="2">
    <location>
        <begin position="14"/>
        <end position="332"/>
    </location>
</feature>
<dbReference type="InterPro" id="IPR020843">
    <property type="entry name" value="ER"/>
</dbReference>
<dbReference type="InterPro" id="IPR013149">
    <property type="entry name" value="ADH-like_C"/>
</dbReference>
<keyword evidence="4" id="KW-1185">Reference proteome</keyword>
<dbReference type="Pfam" id="PF08240">
    <property type="entry name" value="ADH_N"/>
    <property type="match status" value="1"/>
</dbReference>
<evidence type="ECO:0000313" key="4">
    <source>
        <dbReference type="Proteomes" id="UP000649573"/>
    </source>
</evidence>
<reference evidence="4" key="1">
    <citation type="journal article" date="2019" name="Int. J. Syst. Evol. Microbiol.">
        <title>The Global Catalogue of Microorganisms (GCM) 10K type strain sequencing project: providing services to taxonomists for standard genome sequencing and annotation.</title>
        <authorList>
            <consortium name="The Broad Institute Genomics Platform"/>
            <consortium name="The Broad Institute Genome Sequencing Center for Infectious Disease"/>
            <person name="Wu L."/>
            <person name="Ma J."/>
        </authorList>
    </citation>
    <scope>NUCLEOTIDE SEQUENCE [LARGE SCALE GENOMIC DNA]</scope>
    <source>
        <strain evidence="4">JCM 3296</strain>
    </source>
</reference>
<proteinExistence type="predicted"/>
<dbReference type="InterPro" id="IPR013154">
    <property type="entry name" value="ADH-like_N"/>
</dbReference>
<comment type="caution">
    <text evidence="3">The sequence shown here is derived from an EMBL/GenBank/DDBJ whole genome shotgun (WGS) entry which is preliminary data.</text>
</comment>
<dbReference type="Gene3D" id="3.90.180.10">
    <property type="entry name" value="Medium-chain alcohol dehydrogenases, catalytic domain"/>
    <property type="match status" value="1"/>
</dbReference>
<dbReference type="SMART" id="SM00829">
    <property type="entry name" value="PKS_ER"/>
    <property type="match status" value="1"/>
</dbReference>
<name>A0ABQ2UAE1_9PSEU</name>
<dbReference type="InterPro" id="IPR011032">
    <property type="entry name" value="GroES-like_sf"/>
</dbReference>
<sequence>MTEKTRSWRATSGAGIDGMTLREDPVPVPGRGEVLMAVRAVSLSFRELLVLRGEYVLPVKEDLVPVSDGAGEVVAVGPGVERTRVGDRVTAGLFPSWVDGPFGPEHLAQLGGSLDGMLAELVVLPESALVPVPRHLSFAEAATLPCAGVTAWNALSGVRAGDTVVTLGTGGVSLFAAQFAGLLGAEVIATTSGEDKARRLKALGVHEVLNHRATPDWPAHVRELTGGRGADRVVDVVGDLPKSLRAVAVAGEVALVGFVGGDVPPLDPRVLFGSGASVRAIAVGSQAQFLAMNRAIEAGGLRPVLDREFTFEDAVTAFRYYEEKQPFGKVVITMS</sequence>
<evidence type="ECO:0000259" key="2">
    <source>
        <dbReference type="SMART" id="SM00829"/>
    </source>
</evidence>
<dbReference type="PANTHER" id="PTHR45033">
    <property type="match status" value="1"/>
</dbReference>
<dbReference type="Pfam" id="PF00107">
    <property type="entry name" value="ADH_zinc_N"/>
    <property type="match status" value="1"/>
</dbReference>
<dbReference type="PANTHER" id="PTHR45033:SF2">
    <property type="entry name" value="ZINC-TYPE ALCOHOL DEHYDROGENASE-LIKE PROTEIN C1773.06C"/>
    <property type="match status" value="1"/>
</dbReference>
<organism evidence="3 4">
    <name type="scientific">Lentzea flava</name>
    <dbReference type="NCBI Taxonomy" id="103732"/>
    <lineage>
        <taxon>Bacteria</taxon>
        <taxon>Bacillati</taxon>
        <taxon>Actinomycetota</taxon>
        <taxon>Actinomycetes</taxon>
        <taxon>Pseudonocardiales</taxon>
        <taxon>Pseudonocardiaceae</taxon>
        <taxon>Lentzea</taxon>
    </lineage>
</organism>
<dbReference type="InterPro" id="IPR036291">
    <property type="entry name" value="NAD(P)-bd_dom_sf"/>
</dbReference>
<dbReference type="InterPro" id="IPR052711">
    <property type="entry name" value="Zinc_ADH-like"/>
</dbReference>
<dbReference type="EMBL" id="BMRE01000001">
    <property type="protein sequence ID" value="GGU16399.1"/>
    <property type="molecule type" value="Genomic_DNA"/>
</dbReference>
<gene>
    <name evidence="3" type="ORF">GCM10010178_05070</name>
</gene>